<feature type="compositionally biased region" description="Polar residues" evidence="1">
    <location>
        <begin position="47"/>
        <end position="64"/>
    </location>
</feature>
<gene>
    <name evidence="2" type="ORF">PXEA_LOCUS5696</name>
</gene>
<comment type="caution">
    <text evidence="2">The sequence shown here is derived from an EMBL/GenBank/DDBJ whole genome shotgun (WGS) entry which is preliminary data.</text>
</comment>
<dbReference type="Proteomes" id="UP000784294">
    <property type="component" value="Unassembled WGS sequence"/>
</dbReference>
<keyword evidence="3" id="KW-1185">Reference proteome</keyword>
<reference evidence="2" key="1">
    <citation type="submission" date="2018-11" db="EMBL/GenBank/DDBJ databases">
        <authorList>
            <consortium name="Pathogen Informatics"/>
        </authorList>
    </citation>
    <scope>NUCLEOTIDE SEQUENCE</scope>
</reference>
<accession>A0A448WHY2</accession>
<protein>
    <submittedName>
        <fullName evidence="2">Uncharacterized protein</fullName>
    </submittedName>
</protein>
<evidence type="ECO:0000313" key="2">
    <source>
        <dbReference type="EMBL" id="VEL12256.1"/>
    </source>
</evidence>
<organism evidence="2 3">
    <name type="scientific">Protopolystoma xenopodis</name>
    <dbReference type="NCBI Taxonomy" id="117903"/>
    <lineage>
        <taxon>Eukaryota</taxon>
        <taxon>Metazoa</taxon>
        <taxon>Spiralia</taxon>
        <taxon>Lophotrochozoa</taxon>
        <taxon>Platyhelminthes</taxon>
        <taxon>Monogenea</taxon>
        <taxon>Polyopisthocotylea</taxon>
        <taxon>Polystomatidea</taxon>
        <taxon>Polystomatidae</taxon>
        <taxon>Protopolystoma</taxon>
    </lineage>
</organism>
<evidence type="ECO:0000256" key="1">
    <source>
        <dbReference type="SAM" id="MobiDB-lite"/>
    </source>
</evidence>
<feature type="region of interest" description="Disordered" evidence="1">
    <location>
        <begin position="31"/>
        <end position="72"/>
    </location>
</feature>
<dbReference type="EMBL" id="CAAALY010014228">
    <property type="protein sequence ID" value="VEL12256.1"/>
    <property type="molecule type" value="Genomic_DNA"/>
</dbReference>
<evidence type="ECO:0000313" key="3">
    <source>
        <dbReference type="Proteomes" id="UP000784294"/>
    </source>
</evidence>
<name>A0A448WHY2_9PLAT</name>
<sequence>MPLEDKDKRLTQAHGSTWRAFVAECEPVKGVDGRRNEASSGWEDIPTNRQSCQQRDVNSSQMGQSAFHVAKA</sequence>
<dbReference type="AlphaFoldDB" id="A0A448WHY2"/>
<proteinExistence type="predicted"/>